<sequence>MELSVYISNERIEIVAGTGSKSKAKIKKVYSLAVPEGTIMNGIITGEQRLQERLEQIWNRYSLPRKGICLVIDSGKIMTKMLEVPYMKDKELISCINKEFADGEKTDLVTDYFPFPKNSPYEMNHIFCAALEKSVIESYLSLFSDLKLKVKRISIGLGCLLRAVTATGMFAYETCVFMLVQGSTTISVLFENGNYIYSRRNRMLNDQGSAEWIEELGQIADGIRQFYRQRHSSYTLDSIYLAGIAGGSDDVVKELDTYMQEYGIRAKAPGMIQGISFVKTAVSDHGEINAEPASYIFGIGNLLL</sequence>
<accession>A0AAE3E2K4</accession>
<dbReference type="EMBL" id="JAJEQN010000006">
    <property type="protein sequence ID" value="MCC2220696.1"/>
    <property type="molecule type" value="Genomic_DNA"/>
</dbReference>
<evidence type="ECO:0000313" key="1">
    <source>
        <dbReference type="EMBL" id="MCC2220696.1"/>
    </source>
</evidence>
<protein>
    <submittedName>
        <fullName evidence="1">Pilus assembly protein PilM</fullName>
    </submittedName>
</protein>
<comment type="caution">
    <text evidence="1">The sequence shown here is derived from an EMBL/GenBank/DDBJ whole genome shotgun (WGS) entry which is preliminary data.</text>
</comment>
<dbReference type="Gene3D" id="3.30.1490.300">
    <property type="match status" value="1"/>
</dbReference>
<dbReference type="RefSeq" id="WP_308731195.1">
    <property type="nucleotide sequence ID" value="NZ_JAJEQN010000006.1"/>
</dbReference>
<dbReference type="Pfam" id="PF11104">
    <property type="entry name" value="PilM_2"/>
    <property type="match status" value="1"/>
</dbReference>
<keyword evidence="2" id="KW-1185">Reference proteome</keyword>
<dbReference type="Gene3D" id="3.30.420.40">
    <property type="match status" value="2"/>
</dbReference>
<dbReference type="AlphaFoldDB" id="A0AAE3E2K4"/>
<name>A0AAE3E2K4_9FIRM</name>
<evidence type="ECO:0000313" key="2">
    <source>
        <dbReference type="Proteomes" id="UP001198200"/>
    </source>
</evidence>
<gene>
    <name evidence="1" type="primary">pilM</name>
    <name evidence="1" type="ORF">LKD48_03420</name>
</gene>
<reference evidence="1 2" key="1">
    <citation type="submission" date="2021-10" db="EMBL/GenBank/DDBJ databases">
        <title>Anaerobic single-cell dispensing facilitates the cultivation of human gut bacteria.</title>
        <authorList>
            <person name="Afrizal A."/>
        </authorList>
    </citation>
    <scope>NUCLEOTIDE SEQUENCE [LARGE SCALE GENOMIC DNA]</scope>
    <source>
        <strain evidence="1 2">CLA-AA-H224</strain>
    </source>
</reference>
<organism evidence="1 2">
    <name type="scientific">Anthropogastromicrobium aceti</name>
    <dbReference type="NCBI Taxonomy" id="2981768"/>
    <lineage>
        <taxon>Bacteria</taxon>
        <taxon>Bacillati</taxon>
        <taxon>Bacillota</taxon>
        <taxon>Clostridia</taxon>
        <taxon>Lachnospirales</taxon>
        <taxon>Lachnospiraceae</taxon>
        <taxon>Anthropogastromicrobium</taxon>
    </lineage>
</organism>
<proteinExistence type="predicted"/>
<dbReference type="Proteomes" id="UP001198200">
    <property type="component" value="Unassembled WGS sequence"/>
</dbReference>
<dbReference type="InterPro" id="IPR005883">
    <property type="entry name" value="PilM"/>
</dbReference>